<accession>A0AAD6YKL0</accession>
<comment type="caution">
    <text evidence="2">The sequence shown here is derived from an EMBL/GenBank/DDBJ whole genome shotgun (WGS) entry which is preliminary data.</text>
</comment>
<feature type="compositionally biased region" description="Basic and acidic residues" evidence="1">
    <location>
        <begin position="302"/>
        <end position="316"/>
    </location>
</feature>
<evidence type="ECO:0000313" key="2">
    <source>
        <dbReference type="EMBL" id="KAJ7220815.1"/>
    </source>
</evidence>
<organism evidence="2 3">
    <name type="scientific">Mycena pura</name>
    <dbReference type="NCBI Taxonomy" id="153505"/>
    <lineage>
        <taxon>Eukaryota</taxon>
        <taxon>Fungi</taxon>
        <taxon>Dikarya</taxon>
        <taxon>Basidiomycota</taxon>
        <taxon>Agaricomycotina</taxon>
        <taxon>Agaricomycetes</taxon>
        <taxon>Agaricomycetidae</taxon>
        <taxon>Agaricales</taxon>
        <taxon>Marasmiineae</taxon>
        <taxon>Mycenaceae</taxon>
        <taxon>Mycena</taxon>
    </lineage>
</organism>
<keyword evidence="3" id="KW-1185">Reference proteome</keyword>
<protein>
    <recommendedName>
        <fullName evidence="4">HNH nuclease domain-containing protein</fullName>
    </recommendedName>
</protein>
<dbReference type="AlphaFoldDB" id="A0AAD6YKL0"/>
<name>A0AAD6YKL0_9AGAR</name>
<feature type="non-terminal residue" evidence="2">
    <location>
        <position position="456"/>
    </location>
</feature>
<reference evidence="2" key="1">
    <citation type="submission" date="2023-03" db="EMBL/GenBank/DDBJ databases">
        <title>Massive genome expansion in bonnet fungi (Mycena s.s.) driven by repeated elements and novel gene families across ecological guilds.</title>
        <authorList>
            <consortium name="Lawrence Berkeley National Laboratory"/>
            <person name="Harder C.B."/>
            <person name="Miyauchi S."/>
            <person name="Viragh M."/>
            <person name="Kuo A."/>
            <person name="Thoen E."/>
            <person name="Andreopoulos B."/>
            <person name="Lu D."/>
            <person name="Skrede I."/>
            <person name="Drula E."/>
            <person name="Henrissat B."/>
            <person name="Morin E."/>
            <person name="Kohler A."/>
            <person name="Barry K."/>
            <person name="LaButti K."/>
            <person name="Morin E."/>
            <person name="Salamov A."/>
            <person name="Lipzen A."/>
            <person name="Mereny Z."/>
            <person name="Hegedus B."/>
            <person name="Baldrian P."/>
            <person name="Stursova M."/>
            <person name="Weitz H."/>
            <person name="Taylor A."/>
            <person name="Grigoriev I.V."/>
            <person name="Nagy L.G."/>
            <person name="Martin F."/>
            <person name="Kauserud H."/>
        </authorList>
    </citation>
    <scope>NUCLEOTIDE SEQUENCE</scope>
    <source>
        <strain evidence="2">9144</strain>
    </source>
</reference>
<dbReference type="Proteomes" id="UP001219525">
    <property type="component" value="Unassembled WGS sequence"/>
</dbReference>
<dbReference type="EMBL" id="JARJCW010000009">
    <property type="protein sequence ID" value="KAJ7220815.1"/>
    <property type="molecule type" value="Genomic_DNA"/>
</dbReference>
<evidence type="ECO:0000313" key="3">
    <source>
        <dbReference type="Proteomes" id="UP001219525"/>
    </source>
</evidence>
<gene>
    <name evidence="2" type="ORF">GGX14DRAFT_695050</name>
</gene>
<feature type="compositionally biased region" description="Gly residues" evidence="1">
    <location>
        <begin position="317"/>
        <end position="363"/>
    </location>
</feature>
<proteinExistence type="predicted"/>
<sequence>MSPCPPEEPIMRVAACGTVMIYHPMLPNRPPFLRFSAFACKPSGGALGGVPLGFVLDICYVVAGNREGELHLKTQTQERVAGKESDLDGLVTPGKYVFVVVQDEGRFDYEYDLCPCFAAWTPPVIIPERWRGGNTTYKAQLVTGTTEVSYQVKFEDKACIVTGAVSGRQSSHVIPKSEVDWVDSHFDILQMYGGEAPDRELNSALNEVSLRADLSGQGLEQALFFFVPYAKSIITLFVEEKAPDLASQYHWRQAHFPTRIRRGYLFARFAWNAFKLWGSDLEKAMQSIEDVKSRRGLKRKHFDTEGGPKKGEKDDGGSGSGGDGRPGGSGSGGGNRGDGGRGSGGGSRGGGGPGSSGRGGRMRGIGKEEKVQGADDTEAAGGLNTDDEALLALYELVDAAVSKRACLTVDDVQAGRYAGFSKIKRLALQYRRAHPQISAVGGPCMESDDDASEGEM</sequence>
<evidence type="ECO:0000256" key="1">
    <source>
        <dbReference type="SAM" id="MobiDB-lite"/>
    </source>
</evidence>
<evidence type="ECO:0008006" key="4">
    <source>
        <dbReference type="Google" id="ProtNLM"/>
    </source>
</evidence>
<feature type="region of interest" description="Disordered" evidence="1">
    <location>
        <begin position="292"/>
        <end position="382"/>
    </location>
</feature>